<dbReference type="InterPro" id="IPR004655">
    <property type="entry name" value="FabH"/>
</dbReference>
<sequence>MNATVTVTAHYVPEKVLTNHDLEKMIDTSDDWIQSRTGIAQRYIVGENEATSDLCTQIAQQLLEKRGLSPDDIQVIIICTCTPDHFAPSTAALVQNNIGASNAWGFDLSGACTGFLYGLETGAKFIESGQYERVMVIGVDTMSSIMDYTDRNICILFGDGGGGVILESTSAEKGIIDSILRIDGSGGDYLIMPGGGSRQPATVESVKARQHFLKQDGKAVFKFAVKGMADVSKDILTRNKLTGSDINLFIPHQANKRIIDATAARCGLTEDKVLINIGRYGNTTAGTIPLGLSEAVDDGRLKNGDMLLLAAFGAGFTWGSMLIKWDTHP</sequence>
<evidence type="ECO:0000256" key="1">
    <source>
        <dbReference type="ARBA" id="ARBA00005194"/>
    </source>
</evidence>
<evidence type="ECO:0000256" key="10">
    <source>
        <dbReference type="ARBA" id="ARBA00023315"/>
    </source>
</evidence>
<dbReference type="GO" id="GO:0004315">
    <property type="term" value="F:3-oxoacyl-[acyl-carrier-protein] synthase activity"/>
    <property type="evidence" value="ECO:0007669"/>
    <property type="project" value="InterPro"/>
</dbReference>
<keyword evidence="7" id="KW-0276">Fatty acid metabolism</keyword>
<dbReference type="SUPFAM" id="SSF53901">
    <property type="entry name" value="Thiolase-like"/>
    <property type="match status" value="1"/>
</dbReference>
<dbReference type="PANTHER" id="PTHR34069">
    <property type="entry name" value="3-OXOACYL-[ACYL-CARRIER-PROTEIN] SYNTHASE 3"/>
    <property type="match status" value="1"/>
</dbReference>
<evidence type="ECO:0000256" key="6">
    <source>
        <dbReference type="ARBA" id="ARBA00022679"/>
    </source>
</evidence>
<dbReference type="NCBIfam" id="TIGR00747">
    <property type="entry name" value="fabH"/>
    <property type="match status" value="1"/>
</dbReference>
<organism evidence="13">
    <name type="scientific">marine metagenome</name>
    <dbReference type="NCBI Taxonomy" id="408172"/>
    <lineage>
        <taxon>unclassified sequences</taxon>
        <taxon>metagenomes</taxon>
        <taxon>ecological metagenomes</taxon>
    </lineage>
</organism>
<dbReference type="GO" id="GO:0044550">
    <property type="term" value="P:secondary metabolite biosynthetic process"/>
    <property type="evidence" value="ECO:0007669"/>
    <property type="project" value="TreeGrafter"/>
</dbReference>
<dbReference type="NCBIfam" id="NF006829">
    <property type="entry name" value="PRK09352.1"/>
    <property type="match status" value="1"/>
</dbReference>
<evidence type="ECO:0000256" key="7">
    <source>
        <dbReference type="ARBA" id="ARBA00022832"/>
    </source>
</evidence>
<dbReference type="Pfam" id="PF08545">
    <property type="entry name" value="ACP_syn_III"/>
    <property type="match status" value="1"/>
</dbReference>
<dbReference type="FunFam" id="3.40.47.10:FF:000004">
    <property type="entry name" value="3-oxoacyl-[acyl-carrier-protein] synthase 3"/>
    <property type="match status" value="1"/>
</dbReference>
<dbReference type="GO" id="GO:0006633">
    <property type="term" value="P:fatty acid biosynthetic process"/>
    <property type="evidence" value="ECO:0007669"/>
    <property type="project" value="UniProtKB-KW"/>
</dbReference>
<evidence type="ECO:0000313" key="13">
    <source>
        <dbReference type="EMBL" id="SUZ94635.1"/>
    </source>
</evidence>
<keyword evidence="6" id="KW-0808">Transferase</keyword>
<dbReference type="Gene3D" id="3.40.47.10">
    <property type="match status" value="1"/>
</dbReference>
<gene>
    <name evidence="13" type="ORF">METZ01_LOCUS47489</name>
</gene>
<keyword evidence="10" id="KW-0012">Acyltransferase</keyword>
<keyword evidence="9" id="KW-0275">Fatty acid biosynthesis</keyword>
<dbReference type="EMBL" id="UINC01002252">
    <property type="protein sequence ID" value="SUZ94635.1"/>
    <property type="molecule type" value="Genomic_DNA"/>
</dbReference>
<dbReference type="InterPro" id="IPR013751">
    <property type="entry name" value="ACP_syn_III_N"/>
</dbReference>
<comment type="pathway">
    <text evidence="1">Lipid metabolism; fatty acid biosynthesis.</text>
</comment>
<evidence type="ECO:0000256" key="2">
    <source>
        <dbReference type="ARBA" id="ARBA00008642"/>
    </source>
</evidence>
<dbReference type="HAMAP" id="MF_01815">
    <property type="entry name" value="FabH"/>
    <property type="match status" value="1"/>
</dbReference>
<comment type="similarity">
    <text evidence="2">Belongs to the thiolase-like superfamily. FabH family.</text>
</comment>
<dbReference type="GO" id="GO:0033818">
    <property type="term" value="F:beta-ketoacyl-acyl-carrier-protein synthase III activity"/>
    <property type="evidence" value="ECO:0007669"/>
    <property type="project" value="UniProtKB-EC"/>
</dbReference>
<dbReference type="InterPro" id="IPR013747">
    <property type="entry name" value="ACP_syn_III_C"/>
</dbReference>
<evidence type="ECO:0000256" key="4">
    <source>
        <dbReference type="ARBA" id="ARBA00022490"/>
    </source>
</evidence>
<dbReference type="Pfam" id="PF08541">
    <property type="entry name" value="ACP_syn_III_C"/>
    <property type="match status" value="1"/>
</dbReference>
<feature type="domain" description="Beta-ketoacyl-[acyl-carrier-protein] synthase III C-terminal" evidence="11">
    <location>
        <begin position="236"/>
        <end position="325"/>
    </location>
</feature>
<evidence type="ECO:0000256" key="9">
    <source>
        <dbReference type="ARBA" id="ARBA00023160"/>
    </source>
</evidence>
<dbReference type="InterPro" id="IPR016039">
    <property type="entry name" value="Thiolase-like"/>
</dbReference>
<name>A0A381RRY5_9ZZZZ</name>
<dbReference type="EC" id="2.3.1.180" evidence="3"/>
<dbReference type="PANTHER" id="PTHR34069:SF2">
    <property type="entry name" value="BETA-KETOACYL-[ACYL-CARRIER-PROTEIN] SYNTHASE III"/>
    <property type="match status" value="1"/>
</dbReference>
<keyword evidence="4" id="KW-0963">Cytoplasm</keyword>
<evidence type="ECO:0000256" key="5">
    <source>
        <dbReference type="ARBA" id="ARBA00022516"/>
    </source>
</evidence>
<feature type="domain" description="Beta-ketoacyl-[acyl-carrier-protein] synthase III N-terminal" evidence="12">
    <location>
        <begin position="106"/>
        <end position="184"/>
    </location>
</feature>
<dbReference type="AlphaFoldDB" id="A0A381RRY5"/>
<evidence type="ECO:0000256" key="8">
    <source>
        <dbReference type="ARBA" id="ARBA00023098"/>
    </source>
</evidence>
<protein>
    <recommendedName>
        <fullName evidence="3">beta-ketoacyl-[acyl-carrier-protein] synthase III</fullName>
        <ecNumber evidence="3">2.3.1.180</ecNumber>
    </recommendedName>
</protein>
<dbReference type="CDD" id="cd00830">
    <property type="entry name" value="KAS_III"/>
    <property type="match status" value="1"/>
</dbReference>
<proteinExistence type="inferred from homology"/>
<keyword evidence="5" id="KW-0444">Lipid biosynthesis</keyword>
<reference evidence="13" key="1">
    <citation type="submission" date="2018-05" db="EMBL/GenBank/DDBJ databases">
        <authorList>
            <person name="Lanie J.A."/>
            <person name="Ng W.-L."/>
            <person name="Kazmierczak K.M."/>
            <person name="Andrzejewski T.M."/>
            <person name="Davidsen T.M."/>
            <person name="Wayne K.J."/>
            <person name="Tettelin H."/>
            <person name="Glass J.I."/>
            <person name="Rusch D."/>
            <person name="Podicherti R."/>
            <person name="Tsui H.-C.T."/>
            <person name="Winkler M.E."/>
        </authorList>
    </citation>
    <scope>NUCLEOTIDE SEQUENCE</scope>
</reference>
<evidence type="ECO:0000256" key="3">
    <source>
        <dbReference type="ARBA" id="ARBA00012333"/>
    </source>
</evidence>
<accession>A0A381RRY5</accession>
<keyword evidence="8" id="KW-0443">Lipid metabolism</keyword>
<evidence type="ECO:0000259" key="11">
    <source>
        <dbReference type="Pfam" id="PF08541"/>
    </source>
</evidence>
<evidence type="ECO:0000259" key="12">
    <source>
        <dbReference type="Pfam" id="PF08545"/>
    </source>
</evidence>